<evidence type="ECO:0000313" key="3">
    <source>
        <dbReference type="Proteomes" id="UP000030826"/>
    </source>
</evidence>
<keyword evidence="1" id="KW-0472">Membrane</keyword>
<accession>A0A0B1PXW9</accession>
<comment type="caution">
    <text evidence="2">The sequence shown here is derived from an EMBL/GenBank/DDBJ whole genome shotgun (WGS) entry which is preliminary data.</text>
</comment>
<reference evidence="2 3" key="1">
    <citation type="submission" date="2014-09" db="EMBL/GenBank/DDBJ databases">
        <title>Isolation and characterization of Aurantimonas altamirensis ON-56566 from clinical sample following a dog bite.</title>
        <authorList>
            <person name="Eshaghi A."/>
            <person name="Li A."/>
            <person name="Shahinas D."/>
            <person name="Bahn P."/>
            <person name="Kus J.V."/>
            <person name="Patel S.N."/>
        </authorList>
    </citation>
    <scope>NUCLEOTIDE SEQUENCE [LARGE SCALE GENOMIC DNA]</scope>
    <source>
        <strain evidence="2 3">ON-56566</strain>
    </source>
</reference>
<dbReference type="OrthoDB" id="9813640at2"/>
<dbReference type="STRING" id="370622.LA66_18470"/>
<evidence type="ECO:0000313" key="2">
    <source>
        <dbReference type="EMBL" id="KHJ53383.1"/>
    </source>
</evidence>
<feature type="transmembrane region" description="Helical" evidence="1">
    <location>
        <begin position="147"/>
        <end position="165"/>
    </location>
</feature>
<gene>
    <name evidence="2" type="ORF">LA66_18470</name>
</gene>
<protein>
    <recommendedName>
        <fullName evidence="4">Cobalt transporter</fullName>
    </recommendedName>
</protein>
<name>A0A0B1PXW9_9HYPH</name>
<feature type="transmembrane region" description="Helical" evidence="1">
    <location>
        <begin position="80"/>
        <end position="101"/>
    </location>
</feature>
<organism evidence="2 3">
    <name type="scientific">Aureimonas altamirensis</name>
    <dbReference type="NCBI Taxonomy" id="370622"/>
    <lineage>
        <taxon>Bacteria</taxon>
        <taxon>Pseudomonadati</taxon>
        <taxon>Pseudomonadota</taxon>
        <taxon>Alphaproteobacteria</taxon>
        <taxon>Hyphomicrobiales</taxon>
        <taxon>Aurantimonadaceae</taxon>
        <taxon>Aureimonas</taxon>
    </lineage>
</organism>
<evidence type="ECO:0008006" key="4">
    <source>
        <dbReference type="Google" id="ProtNLM"/>
    </source>
</evidence>
<keyword evidence="1" id="KW-0812">Transmembrane</keyword>
<keyword evidence="1" id="KW-1133">Transmembrane helix</keyword>
<dbReference type="EMBL" id="JRFJ01000006">
    <property type="protein sequence ID" value="KHJ53383.1"/>
    <property type="molecule type" value="Genomic_DNA"/>
</dbReference>
<feature type="transmembrane region" description="Helical" evidence="1">
    <location>
        <begin position="172"/>
        <end position="188"/>
    </location>
</feature>
<dbReference type="NCBIfam" id="TIGR02458">
    <property type="entry name" value="CbtA"/>
    <property type="match status" value="1"/>
</dbReference>
<dbReference type="InterPro" id="IPR012666">
    <property type="entry name" value="CbtA_put"/>
</dbReference>
<dbReference type="AlphaFoldDB" id="A0A0B1PXW9"/>
<dbReference type="Proteomes" id="UP000030826">
    <property type="component" value="Unassembled WGS sequence"/>
</dbReference>
<feature type="transmembrane region" description="Helical" evidence="1">
    <location>
        <begin position="110"/>
        <end position="127"/>
    </location>
</feature>
<sequence>MLARTLIAALLAGMLAGLAITPVQSLKTTPLILAAEIFEDGGAPAHDHAAGLSFVTPAMAHGGEGEESATLVASRLGGTAMANIVLGAGFALLLAAASLAFDKPLTARNGAVWGLAGFGVLTLAPALGLPPELPAMPAADLGARQAWWLMAVLCTGGGLAGLVLSRRTWQRLLGLVLIAAPLFIPAPHPAELASPIPPGLAAEFAVASLATSALFWVLIGLFSGLVLDAIRRTASPHPA</sequence>
<proteinExistence type="predicted"/>
<feature type="transmembrane region" description="Helical" evidence="1">
    <location>
        <begin position="200"/>
        <end position="227"/>
    </location>
</feature>
<evidence type="ECO:0000256" key="1">
    <source>
        <dbReference type="SAM" id="Phobius"/>
    </source>
</evidence>
<dbReference type="RefSeq" id="WP_039195503.1">
    <property type="nucleotide sequence ID" value="NZ_JRFJ01000006.1"/>
</dbReference>
<dbReference type="Pfam" id="PF09490">
    <property type="entry name" value="CbtA"/>
    <property type="match status" value="1"/>
</dbReference>